<keyword evidence="3" id="KW-1185">Reference proteome</keyword>
<reference evidence="2 3" key="1">
    <citation type="submission" date="2017-02" db="EMBL/GenBank/DDBJ databases">
        <authorList>
            <person name="Varghese N."/>
            <person name="Submissions S."/>
        </authorList>
    </citation>
    <scope>NUCLEOTIDE SEQUENCE [LARGE SCALE GENOMIC DNA]</scope>
    <source>
        <strain evidence="2 3">VKM Ac-1787</strain>
    </source>
</reference>
<evidence type="ECO:0000313" key="2">
    <source>
        <dbReference type="EMBL" id="SKC42220.1"/>
    </source>
</evidence>
<organism evidence="2 3">
    <name type="scientific">Plantibacter cousiniae</name>
    <name type="common">nom. nud.</name>
    <dbReference type="NCBI Taxonomy" id="199709"/>
    <lineage>
        <taxon>Bacteria</taxon>
        <taxon>Bacillati</taxon>
        <taxon>Actinomycetota</taxon>
        <taxon>Actinomycetes</taxon>
        <taxon>Micrococcales</taxon>
        <taxon>Microbacteriaceae</taxon>
        <taxon>Plantibacter</taxon>
    </lineage>
</organism>
<feature type="transmembrane region" description="Helical" evidence="1">
    <location>
        <begin position="5"/>
        <end position="23"/>
    </location>
</feature>
<feature type="transmembrane region" description="Helical" evidence="1">
    <location>
        <begin position="64"/>
        <end position="82"/>
    </location>
</feature>
<proteinExistence type="predicted"/>
<feature type="transmembrane region" description="Helical" evidence="1">
    <location>
        <begin position="29"/>
        <end position="52"/>
    </location>
</feature>
<feature type="transmembrane region" description="Helical" evidence="1">
    <location>
        <begin position="94"/>
        <end position="117"/>
    </location>
</feature>
<gene>
    <name evidence="2" type="ORF">SAMN06295973_0799</name>
</gene>
<dbReference type="RefSeq" id="WP_079704814.1">
    <property type="nucleotide sequence ID" value="NZ_FUZO01000001.1"/>
</dbReference>
<name>A0ABY1LHS2_9MICO</name>
<evidence type="ECO:0000256" key="1">
    <source>
        <dbReference type="SAM" id="Phobius"/>
    </source>
</evidence>
<dbReference type="Proteomes" id="UP000190827">
    <property type="component" value="Unassembled WGS sequence"/>
</dbReference>
<evidence type="ECO:0008006" key="4">
    <source>
        <dbReference type="Google" id="ProtNLM"/>
    </source>
</evidence>
<keyword evidence="1" id="KW-0812">Transmembrane</keyword>
<accession>A0ABY1LHS2</accession>
<evidence type="ECO:0000313" key="3">
    <source>
        <dbReference type="Proteomes" id="UP000190827"/>
    </source>
</evidence>
<protein>
    <recommendedName>
        <fullName evidence="4">DUF4383 domain-containing protein</fullName>
    </recommendedName>
</protein>
<dbReference type="EMBL" id="FUZO01000001">
    <property type="protein sequence ID" value="SKC42220.1"/>
    <property type="molecule type" value="Genomic_DNA"/>
</dbReference>
<keyword evidence="1" id="KW-0472">Membrane</keyword>
<keyword evidence="1" id="KW-1133">Transmembrane helix</keyword>
<sequence length="128" mass="13430">MIRNVARILGIIVAVLAVAGFFVEGEHLFGLMNVDLTLDIVRVVLAVALLVVGFGRVPLSAVRAVIAIGGALYVVMGLLAFADPTMFGLLPTGFTGFDIGFHLVVGIGSLIVAFVPAKREQPATTARR</sequence>
<comment type="caution">
    <text evidence="2">The sequence shown here is derived from an EMBL/GenBank/DDBJ whole genome shotgun (WGS) entry which is preliminary data.</text>
</comment>